<keyword evidence="2" id="KW-0964">Secreted</keyword>
<name>A0A8B8AQI4_CRAVI</name>
<keyword evidence="7" id="KW-1185">Reference proteome</keyword>
<dbReference type="PROSITE" id="PS50871">
    <property type="entry name" value="C1Q"/>
    <property type="match status" value="1"/>
</dbReference>
<dbReference type="SUPFAM" id="SSF49842">
    <property type="entry name" value="TNF-like"/>
    <property type="match status" value="1"/>
</dbReference>
<accession>A0A8B8AQI4</accession>
<dbReference type="SMART" id="SM00110">
    <property type="entry name" value="C1Q"/>
    <property type="match status" value="1"/>
</dbReference>
<protein>
    <submittedName>
        <fullName evidence="8">Multimerin-2-like</fullName>
    </submittedName>
</protein>
<evidence type="ECO:0000256" key="3">
    <source>
        <dbReference type="ARBA" id="ARBA00022729"/>
    </source>
</evidence>
<dbReference type="OrthoDB" id="6154955at2759"/>
<dbReference type="InterPro" id="IPR001073">
    <property type="entry name" value="C1q_dom"/>
</dbReference>
<dbReference type="GO" id="GO:0005576">
    <property type="term" value="C:extracellular region"/>
    <property type="evidence" value="ECO:0007669"/>
    <property type="project" value="UniProtKB-SubCell"/>
</dbReference>
<dbReference type="InterPro" id="IPR050822">
    <property type="entry name" value="Cerebellin_Synaptic_Org"/>
</dbReference>
<proteinExistence type="predicted"/>
<dbReference type="Proteomes" id="UP000694844">
    <property type="component" value="Chromosome 7"/>
</dbReference>
<keyword evidence="3 5" id="KW-0732">Signal</keyword>
<dbReference type="GeneID" id="111104205"/>
<reference evidence="8" key="1">
    <citation type="submission" date="2025-08" db="UniProtKB">
        <authorList>
            <consortium name="RefSeq"/>
        </authorList>
    </citation>
    <scope>IDENTIFICATION</scope>
    <source>
        <tissue evidence="8">Whole sample</tissue>
    </source>
</reference>
<dbReference type="PANTHER" id="PTHR22923:SF64">
    <property type="entry name" value="C1Q-RELATED FACTOR"/>
    <property type="match status" value="1"/>
</dbReference>
<feature type="signal peptide" evidence="5">
    <location>
        <begin position="1"/>
        <end position="19"/>
    </location>
</feature>
<evidence type="ECO:0000313" key="7">
    <source>
        <dbReference type="Proteomes" id="UP000694844"/>
    </source>
</evidence>
<evidence type="ECO:0000256" key="5">
    <source>
        <dbReference type="SAM" id="SignalP"/>
    </source>
</evidence>
<dbReference type="Pfam" id="PF00386">
    <property type="entry name" value="C1q"/>
    <property type="match status" value="1"/>
</dbReference>
<dbReference type="PANTHER" id="PTHR22923">
    <property type="entry name" value="CEREBELLIN-RELATED"/>
    <property type="match status" value="1"/>
</dbReference>
<comment type="subcellular location">
    <subcellularLocation>
        <location evidence="1">Secreted</location>
    </subcellularLocation>
</comment>
<dbReference type="RefSeq" id="XP_022293747.1">
    <property type="nucleotide sequence ID" value="XM_022438039.1"/>
</dbReference>
<feature type="domain" description="C1q" evidence="6">
    <location>
        <begin position="144"/>
        <end position="278"/>
    </location>
</feature>
<feature type="coiled-coil region" evidence="4">
    <location>
        <begin position="44"/>
        <end position="100"/>
    </location>
</feature>
<sequence length="278" mass="31241">MATLFIVFAFGFFILNFSAEKHVFAQSNENWDDGPNWKMAVKKIEELEKLVKIQDERISILEKGPSLSEFRSIAELQETVQIQNNRIVKLEIRISELEAMVTDKKPEAIDIETPEKVSEFRLSMFTPKRNFIRKERLLLQPTTVPAESVAFFAYFSTNNVASSPHHILAFDKVITNIGNAYHPHSGSFLAPRSGVYVFIWTIRLDGNNYHGTELLHDNNIINSIYLNPGNVIGGTATGTAVVHVNQGEDVLVRTGDISNGRIVSDTNGRSSFAGWLLM</sequence>
<keyword evidence="4" id="KW-0175">Coiled coil</keyword>
<dbReference type="AlphaFoldDB" id="A0A8B8AQI4"/>
<evidence type="ECO:0000313" key="8">
    <source>
        <dbReference type="RefSeq" id="XP_022293747.1"/>
    </source>
</evidence>
<dbReference type="Gene3D" id="2.60.120.40">
    <property type="match status" value="1"/>
</dbReference>
<evidence type="ECO:0000256" key="4">
    <source>
        <dbReference type="SAM" id="Coils"/>
    </source>
</evidence>
<organism evidence="7 8">
    <name type="scientific">Crassostrea virginica</name>
    <name type="common">Eastern oyster</name>
    <dbReference type="NCBI Taxonomy" id="6565"/>
    <lineage>
        <taxon>Eukaryota</taxon>
        <taxon>Metazoa</taxon>
        <taxon>Spiralia</taxon>
        <taxon>Lophotrochozoa</taxon>
        <taxon>Mollusca</taxon>
        <taxon>Bivalvia</taxon>
        <taxon>Autobranchia</taxon>
        <taxon>Pteriomorphia</taxon>
        <taxon>Ostreida</taxon>
        <taxon>Ostreoidea</taxon>
        <taxon>Ostreidae</taxon>
        <taxon>Crassostrea</taxon>
    </lineage>
</organism>
<evidence type="ECO:0000259" key="6">
    <source>
        <dbReference type="PROSITE" id="PS50871"/>
    </source>
</evidence>
<dbReference type="InterPro" id="IPR008983">
    <property type="entry name" value="Tumour_necrosis_fac-like_dom"/>
</dbReference>
<dbReference type="KEGG" id="cvn:111104205"/>
<feature type="chain" id="PRO_5034209282" evidence="5">
    <location>
        <begin position="20"/>
        <end position="278"/>
    </location>
</feature>
<dbReference type="PRINTS" id="PR00007">
    <property type="entry name" value="COMPLEMNTC1Q"/>
</dbReference>
<evidence type="ECO:0000256" key="1">
    <source>
        <dbReference type="ARBA" id="ARBA00004613"/>
    </source>
</evidence>
<gene>
    <name evidence="8" type="primary">LOC111104205</name>
</gene>
<evidence type="ECO:0000256" key="2">
    <source>
        <dbReference type="ARBA" id="ARBA00022525"/>
    </source>
</evidence>